<evidence type="ECO:0000256" key="3">
    <source>
        <dbReference type="ARBA" id="ARBA00009263"/>
    </source>
</evidence>
<dbReference type="Gene3D" id="3.90.25.10">
    <property type="entry name" value="UDP-galactose 4-epimerase, domain 1"/>
    <property type="match status" value="1"/>
</dbReference>
<dbReference type="FunFam" id="3.40.50.720:FF:000924">
    <property type="entry name" value="GDP-mannose 4,6 dehydratase"/>
    <property type="match status" value="1"/>
</dbReference>
<evidence type="ECO:0000259" key="7">
    <source>
        <dbReference type="Pfam" id="PF16363"/>
    </source>
</evidence>
<accession>A0A7V4FEF8</accession>
<comment type="function">
    <text evidence="6">Catalyzes the conversion of GDP-D-mannose to GDP-4-dehydro-6-deoxy-D-mannose.</text>
</comment>
<evidence type="ECO:0000256" key="4">
    <source>
        <dbReference type="ARBA" id="ARBA00011989"/>
    </source>
</evidence>
<name>A0A7V4FEF8_UNCW3</name>
<evidence type="ECO:0000256" key="2">
    <source>
        <dbReference type="ARBA" id="ARBA00001937"/>
    </source>
</evidence>
<dbReference type="GO" id="GO:0008446">
    <property type="term" value="F:GDP-mannose 4,6-dehydratase activity"/>
    <property type="evidence" value="ECO:0007669"/>
    <property type="project" value="UniProtKB-EC"/>
</dbReference>
<dbReference type="PANTHER" id="PTHR43715">
    <property type="entry name" value="GDP-MANNOSE 4,6-DEHYDRATASE"/>
    <property type="match status" value="1"/>
</dbReference>
<dbReference type="InterPro" id="IPR036291">
    <property type="entry name" value="NAD(P)-bd_dom_sf"/>
</dbReference>
<dbReference type="EC" id="4.2.1.47" evidence="4"/>
<dbReference type="CDD" id="cd05260">
    <property type="entry name" value="GDP_MD_SDR_e"/>
    <property type="match status" value="1"/>
</dbReference>
<dbReference type="Pfam" id="PF16363">
    <property type="entry name" value="GDP_Man_Dehyd"/>
    <property type="match status" value="1"/>
</dbReference>
<dbReference type="InterPro" id="IPR016040">
    <property type="entry name" value="NAD(P)-bd_dom"/>
</dbReference>
<dbReference type="PANTHER" id="PTHR43715:SF1">
    <property type="entry name" value="GDP-MANNOSE 4,6 DEHYDRATASE"/>
    <property type="match status" value="1"/>
</dbReference>
<dbReference type="AlphaFoldDB" id="A0A7V4FEF8"/>
<dbReference type="InterPro" id="IPR006368">
    <property type="entry name" value="GDP_Man_deHydtase"/>
</dbReference>
<reference evidence="8" key="1">
    <citation type="journal article" date="2020" name="mSystems">
        <title>Genome- and Community-Level Interaction Insights into Carbon Utilization and Element Cycling Functions of Hydrothermarchaeota in Hydrothermal Sediment.</title>
        <authorList>
            <person name="Zhou Z."/>
            <person name="Liu Y."/>
            <person name="Xu W."/>
            <person name="Pan J."/>
            <person name="Luo Z.H."/>
            <person name="Li M."/>
        </authorList>
    </citation>
    <scope>NUCLEOTIDE SEQUENCE [LARGE SCALE GENOMIC DNA]</scope>
    <source>
        <strain evidence="8">SpSt-655</strain>
    </source>
</reference>
<sequence length="316" mass="36469">MKVLITGITGFVGSHLAEYLLSKNYEVYGTYRWRSRMENIIHIKEKLKLYECDLKDATAVYNLIKEIKPDMIFHLAAQSYVPMSWACPSETIITNVVSQINILEAVRNLKLDSLIHIAGSSEEYGLVYENEIPIKETNPLRPLSPYGVSKVAQDLLGYQYYKSYNLKIIRTRAFNHEGPRRGEVFVTSNFAKQIAEIEKGKREPIIYVGNLQAVRDFTDVRDVVRAYHLVLTKGRAGEVYNIASGKGYKIKEILDFYLEKSKVKVEVRVEEKRLRPSDVELLIGDATKIKEECGWQPEIPIEKTLEDLLNYWRERV</sequence>
<dbReference type="GO" id="GO:0042351">
    <property type="term" value="P:'de novo' GDP-L-fucose biosynthetic process"/>
    <property type="evidence" value="ECO:0007669"/>
    <property type="project" value="TreeGrafter"/>
</dbReference>
<protein>
    <recommendedName>
        <fullName evidence="4">GDP-mannose 4,6-dehydratase</fullName>
        <ecNumber evidence="4">4.2.1.47</ecNumber>
    </recommendedName>
</protein>
<comment type="caution">
    <text evidence="8">The sequence shown here is derived from an EMBL/GenBank/DDBJ whole genome shotgun (WGS) entry which is preliminary data.</text>
</comment>
<proteinExistence type="inferred from homology"/>
<feature type="domain" description="NAD(P)-binding" evidence="7">
    <location>
        <begin position="4"/>
        <end position="307"/>
    </location>
</feature>
<dbReference type="Gene3D" id="3.40.50.720">
    <property type="entry name" value="NAD(P)-binding Rossmann-like Domain"/>
    <property type="match status" value="1"/>
</dbReference>
<evidence type="ECO:0000256" key="5">
    <source>
        <dbReference type="ARBA" id="ARBA00023239"/>
    </source>
</evidence>
<dbReference type="SUPFAM" id="SSF51735">
    <property type="entry name" value="NAD(P)-binding Rossmann-fold domains"/>
    <property type="match status" value="1"/>
</dbReference>
<dbReference type="EMBL" id="DTBX01000084">
    <property type="protein sequence ID" value="HGQ55297.1"/>
    <property type="molecule type" value="Genomic_DNA"/>
</dbReference>
<evidence type="ECO:0000256" key="6">
    <source>
        <dbReference type="ARBA" id="ARBA00059383"/>
    </source>
</evidence>
<organism evidence="8">
    <name type="scientific">candidate division WOR-3 bacterium</name>
    <dbReference type="NCBI Taxonomy" id="2052148"/>
    <lineage>
        <taxon>Bacteria</taxon>
        <taxon>Bacteria division WOR-3</taxon>
    </lineage>
</organism>
<evidence type="ECO:0000256" key="1">
    <source>
        <dbReference type="ARBA" id="ARBA00000188"/>
    </source>
</evidence>
<comment type="cofactor">
    <cofactor evidence="2">
        <name>NADP(+)</name>
        <dbReference type="ChEBI" id="CHEBI:58349"/>
    </cofactor>
</comment>
<keyword evidence="5" id="KW-0456">Lyase</keyword>
<evidence type="ECO:0000313" key="8">
    <source>
        <dbReference type="EMBL" id="HGQ55297.1"/>
    </source>
</evidence>
<comment type="similarity">
    <text evidence="3">Belongs to the NAD(P)-dependent epimerase/dehydratase family. GDP-mannose 4,6-dehydratase subfamily.</text>
</comment>
<gene>
    <name evidence="8" type="ORF">ENU28_02400</name>
</gene>
<comment type="catalytic activity">
    <reaction evidence="1">
        <text>GDP-alpha-D-mannose = GDP-4-dehydro-alpha-D-rhamnose + H2O</text>
        <dbReference type="Rhea" id="RHEA:23820"/>
        <dbReference type="ChEBI" id="CHEBI:15377"/>
        <dbReference type="ChEBI" id="CHEBI:57527"/>
        <dbReference type="ChEBI" id="CHEBI:57964"/>
        <dbReference type="EC" id="4.2.1.47"/>
    </reaction>
</comment>